<reference evidence="2" key="1">
    <citation type="submission" date="2016-11" db="UniProtKB">
        <authorList>
            <consortium name="WormBaseParasite"/>
        </authorList>
    </citation>
    <scope>IDENTIFICATION</scope>
    <source>
        <strain evidence="2">KR3021</strain>
    </source>
</reference>
<dbReference type="WBParaSite" id="RSKR_0000340900.1">
    <property type="protein sequence ID" value="RSKR_0000340900.1"/>
    <property type="gene ID" value="RSKR_0000340900"/>
</dbReference>
<protein>
    <submittedName>
        <fullName evidence="2">VWFA domain-containing protein</fullName>
    </submittedName>
</protein>
<sequence length="360" mass="37630">MANGNFDAVKSTLASIAAAVTIGSGEDEVQMSFYTFSKTAKSYGLLSAGNSNASVQAIINTISFDGYGDRNIDQAITIEESEVTAANGLRSAARKILLIFSGDGFTGPLPSNSGSLQALQGKYDEVISIGMGSAAIKNNIDELSNFAGSGENLFFTGAPDQLQYVQLAILKNACYNFKPNASPAPTTAKPTQSPSVSCDVSTLSYDIFLILDNSNVLADGVFQAIKQQLVDFVAPYSLGSKTQVGVYAVALDIQMYYTSFENRQSGAYVLSALQNMAQGTNGKQQLVVYITGNTNFDVSPVAALQKMHSQYGVNSLVVKAGSSASATSLKPLAGGASCIYDVTASGSAGIAAWLQDSTCK</sequence>
<organism evidence="1 2">
    <name type="scientific">Rhabditophanes sp. KR3021</name>
    <dbReference type="NCBI Taxonomy" id="114890"/>
    <lineage>
        <taxon>Eukaryota</taxon>
        <taxon>Metazoa</taxon>
        <taxon>Ecdysozoa</taxon>
        <taxon>Nematoda</taxon>
        <taxon>Chromadorea</taxon>
        <taxon>Rhabditida</taxon>
        <taxon>Tylenchina</taxon>
        <taxon>Panagrolaimomorpha</taxon>
        <taxon>Strongyloidoidea</taxon>
        <taxon>Alloionematidae</taxon>
        <taxon>Rhabditophanes</taxon>
    </lineage>
</organism>
<name>A0AC35TQQ3_9BILA</name>
<accession>A0AC35TQQ3</accession>
<evidence type="ECO:0000313" key="1">
    <source>
        <dbReference type="Proteomes" id="UP000095286"/>
    </source>
</evidence>
<evidence type="ECO:0000313" key="2">
    <source>
        <dbReference type="WBParaSite" id="RSKR_0000340900.1"/>
    </source>
</evidence>
<dbReference type="Proteomes" id="UP000095286">
    <property type="component" value="Unplaced"/>
</dbReference>
<proteinExistence type="predicted"/>